<sequence>MDGFRGSLVEYMVKETEKLHAQVGRYTSLDERPFFPDGLPEPMLPPLRYPQVLSKRIHYGKFVAEAKFRASPDSYKAAIMAQDKERLMEMLTYIPKWKKQL</sequence>
<accession>A0ACB9PDN0</accession>
<reference evidence="1 2" key="1">
    <citation type="journal article" date="2022" name="DNA Res.">
        <title>Chromosomal-level genome assembly of the orchid tree Bauhinia variegata (Leguminosae; Cercidoideae) supports the allotetraploid origin hypothesis of Bauhinia.</title>
        <authorList>
            <person name="Zhong Y."/>
            <person name="Chen Y."/>
            <person name="Zheng D."/>
            <person name="Pang J."/>
            <person name="Liu Y."/>
            <person name="Luo S."/>
            <person name="Meng S."/>
            <person name="Qian L."/>
            <person name="Wei D."/>
            <person name="Dai S."/>
            <person name="Zhou R."/>
        </authorList>
    </citation>
    <scope>NUCLEOTIDE SEQUENCE [LARGE SCALE GENOMIC DNA]</scope>
    <source>
        <strain evidence="1">BV-YZ2020</strain>
    </source>
</reference>
<protein>
    <submittedName>
        <fullName evidence="1">Uncharacterized protein</fullName>
    </submittedName>
</protein>
<organism evidence="1 2">
    <name type="scientific">Bauhinia variegata</name>
    <name type="common">Purple orchid tree</name>
    <name type="synonym">Phanera variegata</name>
    <dbReference type="NCBI Taxonomy" id="167791"/>
    <lineage>
        <taxon>Eukaryota</taxon>
        <taxon>Viridiplantae</taxon>
        <taxon>Streptophyta</taxon>
        <taxon>Embryophyta</taxon>
        <taxon>Tracheophyta</taxon>
        <taxon>Spermatophyta</taxon>
        <taxon>Magnoliopsida</taxon>
        <taxon>eudicotyledons</taxon>
        <taxon>Gunneridae</taxon>
        <taxon>Pentapetalae</taxon>
        <taxon>rosids</taxon>
        <taxon>fabids</taxon>
        <taxon>Fabales</taxon>
        <taxon>Fabaceae</taxon>
        <taxon>Cercidoideae</taxon>
        <taxon>Cercideae</taxon>
        <taxon>Bauhiniinae</taxon>
        <taxon>Bauhinia</taxon>
    </lineage>
</organism>
<gene>
    <name evidence="1" type="ORF">L6164_007516</name>
</gene>
<dbReference type="EMBL" id="CM039429">
    <property type="protein sequence ID" value="KAI4346635.1"/>
    <property type="molecule type" value="Genomic_DNA"/>
</dbReference>
<dbReference type="Proteomes" id="UP000828941">
    <property type="component" value="Chromosome 4"/>
</dbReference>
<proteinExistence type="predicted"/>
<comment type="caution">
    <text evidence="1">The sequence shown here is derived from an EMBL/GenBank/DDBJ whole genome shotgun (WGS) entry which is preliminary data.</text>
</comment>
<evidence type="ECO:0000313" key="1">
    <source>
        <dbReference type="EMBL" id="KAI4346635.1"/>
    </source>
</evidence>
<keyword evidence="2" id="KW-1185">Reference proteome</keyword>
<evidence type="ECO:0000313" key="2">
    <source>
        <dbReference type="Proteomes" id="UP000828941"/>
    </source>
</evidence>
<name>A0ACB9PDN0_BAUVA</name>